<dbReference type="AlphaFoldDB" id="A0A446CFR3"/>
<evidence type="ECO:0000313" key="1">
    <source>
        <dbReference type="EMBL" id="SSW66668.1"/>
    </source>
</evidence>
<evidence type="ECO:0000313" key="2">
    <source>
        <dbReference type="Proteomes" id="UP000289465"/>
    </source>
</evidence>
<organism evidence="1 2">
    <name type="scientific">Achromobacter veterisilvae</name>
    <dbReference type="NCBI Taxonomy" id="2069367"/>
    <lineage>
        <taxon>Bacteria</taxon>
        <taxon>Pseudomonadati</taxon>
        <taxon>Pseudomonadota</taxon>
        <taxon>Betaproteobacteria</taxon>
        <taxon>Burkholderiales</taxon>
        <taxon>Alcaligenaceae</taxon>
        <taxon>Achromobacter</taxon>
    </lineage>
</organism>
<sequence length="151" mass="16471">MLLPIAASDRPHIHATHPLRHAAYADLATPAQAAHQMPPSCAAMLQLADIALAPQNPDVLRDQCADDRVHRAVQAFQASGRALPACVGAAWGSVECLQRFQPYFVVRSDPPIDTANTPAPVRPWRLAVADTERATLDRGFENSRQRRQLPA</sequence>
<reference evidence="1 2" key="1">
    <citation type="submission" date="2018-07" db="EMBL/GenBank/DDBJ databases">
        <authorList>
            <person name="Peeters C."/>
        </authorList>
    </citation>
    <scope>NUCLEOTIDE SEQUENCE [LARGE SCALE GENOMIC DNA]</scope>
    <source>
        <strain evidence="1 2">LMG 30378</strain>
    </source>
</reference>
<dbReference type="OrthoDB" id="8657471at2"/>
<protein>
    <submittedName>
        <fullName evidence="1">Uncharacterized protein</fullName>
    </submittedName>
</protein>
<name>A0A446CFR3_9BURK</name>
<dbReference type="Proteomes" id="UP000289465">
    <property type="component" value="Unassembled WGS sequence"/>
</dbReference>
<proteinExistence type="predicted"/>
<accession>A0A446CFR3</accession>
<dbReference type="RefSeq" id="WP_129240916.1">
    <property type="nucleotide sequence ID" value="NZ_UFQC01000010.1"/>
</dbReference>
<gene>
    <name evidence="1" type="ORF">AVE30378_02207</name>
</gene>
<dbReference type="EMBL" id="UFQC01000010">
    <property type="protein sequence ID" value="SSW66668.1"/>
    <property type="molecule type" value="Genomic_DNA"/>
</dbReference>